<feature type="domain" description="CxC2-like cysteine cluster KDZ transposase-associated" evidence="2">
    <location>
        <begin position="137"/>
        <end position="218"/>
    </location>
</feature>
<dbReference type="Pfam" id="PF18758">
    <property type="entry name" value="KDZ"/>
    <property type="match status" value="1"/>
</dbReference>
<dbReference type="InterPro" id="IPR041457">
    <property type="entry name" value="CxC2_KDZ-assoc"/>
</dbReference>
<keyword evidence="4" id="KW-1185">Reference proteome</keyword>
<dbReference type="OrthoDB" id="3237105at2759"/>
<accession>A0A8H6XHS0</accession>
<dbReference type="Proteomes" id="UP000620124">
    <property type="component" value="Unassembled WGS sequence"/>
</dbReference>
<feature type="region of interest" description="Disordered" evidence="1">
    <location>
        <begin position="272"/>
        <end position="342"/>
    </location>
</feature>
<evidence type="ECO:0000256" key="1">
    <source>
        <dbReference type="SAM" id="MobiDB-lite"/>
    </source>
</evidence>
<dbReference type="PANTHER" id="PTHR33096">
    <property type="entry name" value="CXC2 DOMAIN-CONTAINING PROTEIN"/>
    <property type="match status" value="1"/>
</dbReference>
<sequence length="1005" mass="113034">MRFSDAEVGLICDNALPEPAKAPFPVPRPTQLLAKTPAQRAEPLVYCANGQALSQRLARPAKTPRTPARQGSASPYVLEYYPSQSPTKPGPAGPSLNQKQWKRWTHDVIPKLVPVFLHLWYKTESLRDTAGLELPTRRQCACKLRTLDIAMVRMTNIHHVRIRVCACQTAAEQLLTAGFFPCSPQRPSLAVDIGVLEFVRQLFLALPPNNTAFCNTLEGFLASWGYKLTTKDTLHVHFANALEWYTTLRNTVSVEVEKLMNAARNIFRGDEICTDTDTPTTPSAVSSGPNADPSTSATCASAPATPDIGGTTPGRSSKQRRADVSDEGGGQHRGCTQSIPGPTTPRCPACFGGLEHDPSQQVDIEVCLDTCFTQKRRRKNGGRDPVCTHPETHFVAEETAQKMDKHVENLRPKASKPKPKQVRVEEEEADGYKGGMKVPRSAERFFDDTGVMALLCRHDRVLWLVNMRMPGEKQYYALSLLETLFQHLPANIWVGVLYDIACQLHRSCVKFGFLGRYLHRILFAVVVDLVLPTEKDANTCGNPSLATSANQLDIQYHHRLHTIDSQIDHADKASLGRLGMWLVRRKVHCDGKLREAREELAACGVAEAVLREEWKKQVAAQTKPAPQRSKTRGITAIEEVIATRKRVDALFQKMMVLQEALVDPKSTPHVLLYAESHVDGARAAWKNEQEKLQRLQAQLGVTDATALQKLRHSDYYAARMNAKILKEWLRQRLRERKFELDLIKRSFRRTRSENQRNEHAGAAIKRREPTITSTVKQYNKLCADIATLIKAKKAPADAVALTPIPTKEIYQLDVDDAIWQDIGLDQDTEPVLWLSDNNVRSGIRAMLQKDRCGEEAPRLLRKRRHMQIWFATEWKAVCETIELSEGAVRYQFELKHKELLELCVLWKKSLDSLSSGADLPPWGPTDEEILDCQISGITASYASGEESEDDGEWDNGETAGTEEEEEEEDDLLYVLETVEQTDTYRRRGDVEEVEWVSDDEDDVFT</sequence>
<organism evidence="3 4">
    <name type="scientific">Mycena venus</name>
    <dbReference type="NCBI Taxonomy" id="2733690"/>
    <lineage>
        <taxon>Eukaryota</taxon>
        <taxon>Fungi</taxon>
        <taxon>Dikarya</taxon>
        <taxon>Basidiomycota</taxon>
        <taxon>Agaricomycotina</taxon>
        <taxon>Agaricomycetes</taxon>
        <taxon>Agaricomycetidae</taxon>
        <taxon>Agaricales</taxon>
        <taxon>Marasmiineae</taxon>
        <taxon>Mycenaceae</taxon>
        <taxon>Mycena</taxon>
    </lineage>
</organism>
<dbReference type="AlphaFoldDB" id="A0A8H6XHS0"/>
<protein>
    <recommendedName>
        <fullName evidence="2">CxC2-like cysteine cluster KDZ transposase-associated domain-containing protein</fullName>
    </recommendedName>
</protein>
<dbReference type="Pfam" id="PF18803">
    <property type="entry name" value="CxC2"/>
    <property type="match status" value="1"/>
</dbReference>
<evidence type="ECO:0000259" key="2">
    <source>
        <dbReference type="Pfam" id="PF18803"/>
    </source>
</evidence>
<feature type="compositionally biased region" description="Low complexity" evidence="1">
    <location>
        <begin position="291"/>
        <end position="307"/>
    </location>
</feature>
<proteinExistence type="predicted"/>
<feature type="region of interest" description="Disordered" evidence="1">
    <location>
        <begin position="985"/>
        <end position="1005"/>
    </location>
</feature>
<comment type="caution">
    <text evidence="3">The sequence shown here is derived from an EMBL/GenBank/DDBJ whole genome shotgun (WGS) entry which is preliminary data.</text>
</comment>
<dbReference type="InterPro" id="IPR040521">
    <property type="entry name" value="KDZ"/>
</dbReference>
<dbReference type="EMBL" id="JACAZI010000018">
    <property type="protein sequence ID" value="KAF7341438.1"/>
    <property type="molecule type" value="Genomic_DNA"/>
</dbReference>
<feature type="compositionally biased region" description="Acidic residues" evidence="1">
    <location>
        <begin position="945"/>
        <end position="971"/>
    </location>
</feature>
<dbReference type="PANTHER" id="PTHR33096:SF1">
    <property type="entry name" value="CXC1-LIKE CYSTEINE CLUSTER ASSOCIATED WITH KDZ TRANSPOSASES DOMAIN-CONTAINING PROTEIN"/>
    <property type="match status" value="1"/>
</dbReference>
<feature type="region of interest" description="Disordered" evidence="1">
    <location>
        <begin position="412"/>
        <end position="434"/>
    </location>
</feature>
<name>A0A8H6XHS0_9AGAR</name>
<evidence type="ECO:0000313" key="4">
    <source>
        <dbReference type="Proteomes" id="UP000620124"/>
    </source>
</evidence>
<reference evidence="3" key="1">
    <citation type="submission" date="2020-05" db="EMBL/GenBank/DDBJ databases">
        <title>Mycena genomes resolve the evolution of fungal bioluminescence.</title>
        <authorList>
            <person name="Tsai I.J."/>
        </authorList>
    </citation>
    <scope>NUCLEOTIDE SEQUENCE</scope>
    <source>
        <strain evidence="3">CCC161011</strain>
    </source>
</reference>
<evidence type="ECO:0000313" key="3">
    <source>
        <dbReference type="EMBL" id="KAF7341438.1"/>
    </source>
</evidence>
<feature type="compositionally biased region" description="Polar residues" evidence="1">
    <location>
        <begin position="275"/>
        <end position="289"/>
    </location>
</feature>
<feature type="region of interest" description="Disordered" evidence="1">
    <location>
        <begin position="942"/>
        <end position="971"/>
    </location>
</feature>
<feature type="compositionally biased region" description="Acidic residues" evidence="1">
    <location>
        <begin position="991"/>
        <end position="1005"/>
    </location>
</feature>
<gene>
    <name evidence="3" type="ORF">MVEN_01880900</name>
</gene>